<dbReference type="EMBL" id="OZ019906">
    <property type="protein sequence ID" value="CAK9204256.1"/>
    <property type="molecule type" value="Genomic_DNA"/>
</dbReference>
<dbReference type="PROSITE" id="PS50846">
    <property type="entry name" value="HMA_2"/>
    <property type="match status" value="1"/>
</dbReference>
<dbReference type="InterPro" id="IPR036163">
    <property type="entry name" value="HMA_dom_sf"/>
</dbReference>
<proteinExistence type="predicted"/>
<dbReference type="Proteomes" id="UP001497512">
    <property type="component" value="Chromosome 14"/>
</dbReference>
<organism evidence="3 4">
    <name type="scientific">Sphagnum troendelagicum</name>
    <dbReference type="NCBI Taxonomy" id="128251"/>
    <lineage>
        <taxon>Eukaryota</taxon>
        <taxon>Viridiplantae</taxon>
        <taxon>Streptophyta</taxon>
        <taxon>Embryophyta</taxon>
        <taxon>Bryophyta</taxon>
        <taxon>Sphagnophytina</taxon>
        <taxon>Sphagnopsida</taxon>
        <taxon>Sphagnales</taxon>
        <taxon>Sphagnaceae</taxon>
        <taxon>Sphagnum</taxon>
    </lineage>
</organism>
<dbReference type="InterPro" id="IPR006121">
    <property type="entry name" value="HMA_dom"/>
</dbReference>
<dbReference type="SUPFAM" id="SSF55008">
    <property type="entry name" value="HMA, heavy metal-associated domain"/>
    <property type="match status" value="1"/>
</dbReference>
<name>A0ABP0TT09_9BRYO</name>
<evidence type="ECO:0000256" key="1">
    <source>
        <dbReference type="ARBA" id="ARBA00022723"/>
    </source>
</evidence>
<protein>
    <recommendedName>
        <fullName evidence="2">HMA domain-containing protein</fullName>
    </recommendedName>
</protein>
<dbReference type="Gene3D" id="3.30.70.100">
    <property type="match status" value="1"/>
</dbReference>
<sequence>MAMSMTECFYGASEPSYIVDYSRHTPNSSYYNNETGHQQLIAHGNVVPVLELMVPICCTKCEQKVRELLLEVKGVSAVMCDQYNLKVTVIGNVDPLRALKKAKQVKRKSEFWTGTHPHTNQPGHN</sequence>
<gene>
    <name evidence="3" type="ORF">CSSPTR1EN2_LOCUS7295</name>
</gene>
<keyword evidence="4" id="KW-1185">Reference proteome</keyword>
<reference evidence="3" key="1">
    <citation type="submission" date="2024-02" db="EMBL/GenBank/DDBJ databases">
        <authorList>
            <consortium name="ELIXIR-Norway"/>
            <consortium name="Elixir Norway"/>
        </authorList>
    </citation>
    <scope>NUCLEOTIDE SEQUENCE</scope>
</reference>
<evidence type="ECO:0000259" key="2">
    <source>
        <dbReference type="PROSITE" id="PS50846"/>
    </source>
</evidence>
<dbReference type="PANTHER" id="PTHR22814">
    <property type="entry name" value="COPPER TRANSPORT PROTEIN ATOX1-RELATED"/>
    <property type="match status" value="1"/>
</dbReference>
<accession>A0ABP0TT09</accession>
<keyword evidence="1" id="KW-0479">Metal-binding</keyword>
<feature type="domain" description="HMA" evidence="2">
    <location>
        <begin position="47"/>
        <end position="114"/>
    </location>
</feature>
<evidence type="ECO:0000313" key="4">
    <source>
        <dbReference type="Proteomes" id="UP001497512"/>
    </source>
</evidence>
<dbReference type="CDD" id="cd00371">
    <property type="entry name" value="HMA"/>
    <property type="match status" value="1"/>
</dbReference>
<dbReference type="PANTHER" id="PTHR22814:SF336">
    <property type="entry name" value="HEAVY METAL-ASSOCIATED ISOPRENYLATED PLANT PROTEIN 23"/>
    <property type="match status" value="1"/>
</dbReference>
<evidence type="ECO:0000313" key="3">
    <source>
        <dbReference type="EMBL" id="CAK9204256.1"/>
    </source>
</evidence>
<dbReference type="Pfam" id="PF00403">
    <property type="entry name" value="HMA"/>
    <property type="match status" value="1"/>
</dbReference>